<evidence type="ECO:0000313" key="4">
    <source>
        <dbReference type="Proteomes" id="UP000009173"/>
    </source>
</evidence>
<evidence type="ECO:0000256" key="1">
    <source>
        <dbReference type="ARBA" id="ARBA00043985"/>
    </source>
</evidence>
<dbReference type="EMBL" id="CP000527">
    <property type="protein sequence ID" value="ABM27407.1"/>
    <property type="molecule type" value="Genomic_DNA"/>
</dbReference>
<evidence type="ECO:0000256" key="2">
    <source>
        <dbReference type="SAM" id="Coils"/>
    </source>
</evidence>
<dbReference type="Proteomes" id="UP000009173">
    <property type="component" value="Chromosome"/>
</dbReference>
<name>A0A0H3A5T8_NITV4</name>
<evidence type="ECO:0000313" key="3">
    <source>
        <dbReference type="EMBL" id="ABM27407.1"/>
    </source>
</evidence>
<comment type="similarity">
    <text evidence="1">Belongs to the PspA/Vipp/IM30 family.</text>
</comment>
<reference evidence="4" key="1">
    <citation type="journal article" date="2009" name="Environ. Microbiol.">
        <title>Contribution of mobile genetic elements to Desulfovibrio vulgaris genome plasticity.</title>
        <authorList>
            <person name="Walker C.B."/>
            <person name="Stolyar S."/>
            <person name="Chivian D."/>
            <person name="Pinel N."/>
            <person name="Gabster J.A."/>
            <person name="Dehal P.S."/>
            <person name="He Z."/>
            <person name="Yang Z.K."/>
            <person name="Yen H.C."/>
            <person name="Zhou J."/>
            <person name="Wall J.D."/>
            <person name="Hazen T.C."/>
            <person name="Arkin A.P."/>
            <person name="Stahl D.A."/>
        </authorList>
    </citation>
    <scope>NUCLEOTIDE SEQUENCE [LARGE SCALE GENOMIC DNA]</scope>
    <source>
        <strain evidence="4">DP4</strain>
    </source>
</reference>
<keyword evidence="2" id="KW-0175">Coiled coil</keyword>
<dbReference type="PANTHER" id="PTHR31088">
    <property type="entry name" value="MEMBRANE-ASSOCIATED PROTEIN VIPP1, CHLOROPLASTIC"/>
    <property type="match status" value="1"/>
</dbReference>
<dbReference type="Pfam" id="PF04012">
    <property type="entry name" value="PspA_IM30"/>
    <property type="match status" value="1"/>
</dbReference>
<sequence length="243" mass="27834">MLSRCGSPARFVLCRGKPQEADMGIFSRFKDIVSSNINAMLDRAEDPEKLIRLMIREMEETLVELKAACARTMAECRRLGREGEEAERQVALWDRRAELALGSGREDLAREALLERRRATEHVEALTRETEECEALVARTQEDMDVLEQKLVTAREKQRLLAQRHVHARARRQAREESRRAASFDVMERFETMERRVEHMEAEADAVRVPRSGGAGGVFADLETRDAIERDLAALRQRMGRDG</sequence>
<dbReference type="NCBIfam" id="TIGR02977">
    <property type="entry name" value="phageshock_pspA"/>
    <property type="match status" value="1"/>
</dbReference>
<dbReference type="InterPro" id="IPR014319">
    <property type="entry name" value="Phageshock_PspA"/>
</dbReference>
<dbReference type="AlphaFoldDB" id="A0A0H3A5T8"/>
<dbReference type="KEGG" id="dvl:Dvul_0384"/>
<dbReference type="GO" id="GO:0009271">
    <property type="term" value="P:phage shock"/>
    <property type="evidence" value="ECO:0007669"/>
    <property type="project" value="TreeGrafter"/>
</dbReference>
<gene>
    <name evidence="3" type="ordered locus">Dvul_0384</name>
</gene>
<dbReference type="HOGENOM" id="CLU_056466_3_0_7"/>
<dbReference type="PANTHER" id="PTHR31088:SF6">
    <property type="entry name" value="PHAGE SHOCK PROTEIN A"/>
    <property type="match status" value="1"/>
</dbReference>
<proteinExistence type="inferred from homology"/>
<organism evidence="3 4">
    <name type="scientific">Nitratidesulfovibrio vulgaris (strain DP4)</name>
    <name type="common">Desulfovibrio vulgaris</name>
    <dbReference type="NCBI Taxonomy" id="391774"/>
    <lineage>
        <taxon>Bacteria</taxon>
        <taxon>Pseudomonadati</taxon>
        <taxon>Thermodesulfobacteriota</taxon>
        <taxon>Desulfovibrionia</taxon>
        <taxon>Desulfovibrionales</taxon>
        <taxon>Desulfovibrionaceae</taxon>
        <taxon>Nitratidesulfovibrio</taxon>
    </lineage>
</organism>
<feature type="coiled-coil region" evidence="2">
    <location>
        <begin position="109"/>
        <end position="164"/>
    </location>
</feature>
<protein>
    <submittedName>
        <fullName evidence="3">Phage shock protein A, PspA</fullName>
    </submittedName>
</protein>
<accession>A0A0H3A5T8</accession>
<dbReference type="GO" id="GO:0005829">
    <property type="term" value="C:cytosol"/>
    <property type="evidence" value="ECO:0007669"/>
    <property type="project" value="TreeGrafter"/>
</dbReference>
<dbReference type="InterPro" id="IPR007157">
    <property type="entry name" value="PspA_VIPP1"/>
</dbReference>